<proteinExistence type="predicted"/>
<dbReference type="Proteomes" id="UP000594759">
    <property type="component" value="Chromosome"/>
</dbReference>
<organism evidence="1 2">
    <name type="scientific">Pedobacter endophyticus</name>
    <dbReference type="NCBI Taxonomy" id="2789740"/>
    <lineage>
        <taxon>Bacteria</taxon>
        <taxon>Pseudomonadati</taxon>
        <taxon>Bacteroidota</taxon>
        <taxon>Sphingobacteriia</taxon>
        <taxon>Sphingobacteriales</taxon>
        <taxon>Sphingobacteriaceae</taxon>
        <taxon>Pedobacter</taxon>
    </lineage>
</organism>
<gene>
    <name evidence="1" type="ORF">IZT61_17980</name>
</gene>
<dbReference type="RefSeq" id="WP_196098406.1">
    <property type="nucleotide sequence ID" value="NZ_CP064939.1"/>
</dbReference>
<keyword evidence="2" id="KW-1185">Reference proteome</keyword>
<protein>
    <submittedName>
        <fullName evidence="1">Uncharacterized protein</fullName>
    </submittedName>
</protein>
<dbReference type="KEGG" id="pex:IZT61_17980"/>
<sequence length="93" mass="10643">MDNKVVTGSSIQINSTDNFGNTYQSRRLENGTTHLVLKNFPSKNFIIDKLSSIAIDIQFIDLEYLLDRELQAEWVQYLKAASIKKMPSNSVIY</sequence>
<name>A0A7U3SQB1_9SPHI</name>
<dbReference type="EMBL" id="CP064939">
    <property type="protein sequence ID" value="QPH38931.1"/>
    <property type="molecule type" value="Genomic_DNA"/>
</dbReference>
<evidence type="ECO:0000313" key="2">
    <source>
        <dbReference type="Proteomes" id="UP000594759"/>
    </source>
</evidence>
<evidence type="ECO:0000313" key="1">
    <source>
        <dbReference type="EMBL" id="QPH38931.1"/>
    </source>
</evidence>
<dbReference type="AlphaFoldDB" id="A0A7U3SQB1"/>
<accession>A0A7U3SQB1</accession>
<reference evidence="1 2" key="1">
    <citation type="submission" date="2020-11" db="EMBL/GenBank/DDBJ databases">
        <title>Pedobacter endophytica, an endophytic bacteria isolated form Carex pumila.</title>
        <authorList>
            <person name="Peng Y."/>
            <person name="Jiang L."/>
            <person name="Lee J."/>
        </authorList>
    </citation>
    <scope>NUCLEOTIDE SEQUENCE [LARGE SCALE GENOMIC DNA]</scope>
    <source>
        <strain evidence="1 2">JBR3-12</strain>
    </source>
</reference>